<feature type="transmembrane region" description="Helical" evidence="12">
    <location>
        <begin position="217"/>
        <end position="240"/>
    </location>
</feature>
<dbReference type="InterPro" id="IPR027359">
    <property type="entry name" value="Volt_channel_dom_sf"/>
</dbReference>
<keyword evidence="3" id="KW-0633">Potassium transport</keyword>
<evidence type="ECO:0000313" key="15">
    <source>
        <dbReference type="Proteomes" id="UP000653056"/>
    </source>
</evidence>
<dbReference type="EMBL" id="BMXS01000029">
    <property type="protein sequence ID" value="GGY07821.1"/>
    <property type="molecule type" value="Genomic_DNA"/>
</dbReference>
<feature type="transmembrane region" description="Helical" evidence="12">
    <location>
        <begin position="92"/>
        <end position="113"/>
    </location>
</feature>
<dbReference type="InterPro" id="IPR028325">
    <property type="entry name" value="VG_K_chnl"/>
</dbReference>
<sequence length="255" mass="27974">MIRRYLYHQLAPEGWHTHGLSPMNKLVCVLILAASFIAIVETEPTIRDAYPLTFGGLEAFFVAVFSIEYLARLYAAGEDPRYSGIVGRVRYVFTWWALVDLIAILPFFLGFIAHNNAFLLRLFRILRLLRLSRLGRFSRAWAALAEALTARVHELVISIGVAGLLLLFSAACLYAVEAAHQPEAFGSVLRALWWSIATLTTVGYGDVTPITALGKLFAGITAVAGIGIIAMPTGILAAAFSDAFQNNDNDKKQGE</sequence>
<evidence type="ECO:0000256" key="4">
    <source>
        <dbReference type="ARBA" id="ARBA00022692"/>
    </source>
</evidence>
<evidence type="ECO:0000256" key="1">
    <source>
        <dbReference type="ARBA" id="ARBA00004141"/>
    </source>
</evidence>
<dbReference type="Proteomes" id="UP000653056">
    <property type="component" value="Unassembled WGS sequence"/>
</dbReference>
<evidence type="ECO:0000313" key="14">
    <source>
        <dbReference type="EMBL" id="GGY07821.1"/>
    </source>
</evidence>
<dbReference type="PANTHER" id="PTHR11537">
    <property type="entry name" value="VOLTAGE-GATED POTASSIUM CHANNEL"/>
    <property type="match status" value="1"/>
</dbReference>
<keyword evidence="6" id="KW-0851">Voltage-gated channel</keyword>
<keyword evidence="2" id="KW-0813">Transport</keyword>
<evidence type="ECO:0000256" key="8">
    <source>
        <dbReference type="ARBA" id="ARBA00022989"/>
    </source>
</evidence>
<keyword evidence="4 12" id="KW-0812">Transmembrane</keyword>
<keyword evidence="8 12" id="KW-1133">Transmembrane helix</keyword>
<feature type="domain" description="Ion transport" evidence="13">
    <location>
        <begin position="26"/>
        <end position="243"/>
    </location>
</feature>
<proteinExistence type="predicted"/>
<evidence type="ECO:0000256" key="7">
    <source>
        <dbReference type="ARBA" id="ARBA00022958"/>
    </source>
</evidence>
<feature type="transmembrane region" description="Helical" evidence="12">
    <location>
        <begin position="155"/>
        <end position="176"/>
    </location>
</feature>
<gene>
    <name evidence="14" type="primary">kch</name>
    <name evidence="14" type="ORF">GCM10007160_39040</name>
</gene>
<evidence type="ECO:0000256" key="11">
    <source>
        <dbReference type="ARBA" id="ARBA00023303"/>
    </source>
</evidence>
<feature type="transmembrane region" description="Helical" evidence="12">
    <location>
        <begin position="52"/>
        <end position="71"/>
    </location>
</feature>
<evidence type="ECO:0000256" key="10">
    <source>
        <dbReference type="ARBA" id="ARBA00023136"/>
    </source>
</evidence>
<dbReference type="PANTHER" id="PTHR11537:SF254">
    <property type="entry name" value="POTASSIUM VOLTAGE-GATED CHANNEL PROTEIN SHAB"/>
    <property type="match status" value="1"/>
</dbReference>
<feature type="transmembrane region" description="Helical" evidence="12">
    <location>
        <begin position="188"/>
        <end position="205"/>
    </location>
</feature>
<keyword evidence="10 12" id="KW-0472">Membrane</keyword>
<dbReference type="Pfam" id="PF00520">
    <property type="entry name" value="Ion_trans"/>
    <property type="match status" value="1"/>
</dbReference>
<comment type="subcellular location">
    <subcellularLocation>
        <location evidence="1">Membrane</location>
        <topology evidence="1">Multi-pass membrane protein</topology>
    </subcellularLocation>
</comment>
<evidence type="ECO:0000256" key="6">
    <source>
        <dbReference type="ARBA" id="ARBA00022882"/>
    </source>
</evidence>
<evidence type="ECO:0000256" key="5">
    <source>
        <dbReference type="ARBA" id="ARBA00022826"/>
    </source>
</evidence>
<comment type="caution">
    <text evidence="14">The sequence shown here is derived from an EMBL/GenBank/DDBJ whole genome shotgun (WGS) entry which is preliminary data.</text>
</comment>
<accession>A0ABQ2ZBD5</accession>
<evidence type="ECO:0000256" key="9">
    <source>
        <dbReference type="ARBA" id="ARBA00023065"/>
    </source>
</evidence>
<dbReference type="PRINTS" id="PR00169">
    <property type="entry name" value="KCHANNEL"/>
</dbReference>
<dbReference type="Gene3D" id="1.20.120.350">
    <property type="entry name" value="Voltage-gated potassium channels. Chain C"/>
    <property type="match status" value="1"/>
</dbReference>
<evidence type="ECO:0000256" key="12">
    <source>
        <dbReference type="SAM" id="Phobius"/>
    </source>
</evidence>
<keyword evidence="7" id="KW-0630">Potassium</keyword>
<keyword evidence="9" id="KW-0406">Ion transport</keyword>
<keyword evidence="11" id="KW-0407">Ion channel</keyword>
<evidence type="ECO:0000259" key="13">
    <source>
        <dbReference type="Pfam" id="PF00520"/>
    </source>
</evidence>
<protein>
    <submittedName>
        <fullName evidence="14">Potassium transporter Kef</fullName>
    </submittedName>
</protein>
<evidence type="ECO:0000256" key="2">
    <source>
        <dbReference type="ARBA" id="ARBA00022448"/>
    </source>
</evidence>
<reference evidence="15" key="1">
    <citation type="journal article" date="2019" name="Int. J. Syst. Evol. Microbiol.">
        <title>The Global Catalogue of Microorganisms (GCM) 10K type strain sequencing project: providing services to taxonomists for standard genome sequencing and annotation.</title>
        <authorList>
            <consortium name="The Broad Institute Genomics Platform"/>
            <consortium name="The Broad Institute Genome Sequencing Center for Infectious Disease"/>
            <person name="Wu L."/>
            <person name="Ma J."/>
        </authorList>
    </citation>
    <scope>NUCLEOTIDE SEQUENCE [LARGE SCALE GENOMIC DNA]</scope>
    <source>
        <strain evidence="15">KCTC 22228</strain>
    </source>
</reference>
<dbReference type="SUPFAM" id="SSF81324">
    <property type="entry name" value="Voltage-gated potassium channels"/>
    <property type="match status" value="1"/>
</dbReference>
<organism evidence="14 15">
    <name type="scientific">Litchfieldella qijiaojingensis</name>
    <dbReference type="NCBI Taxonomy" id="980347"/>
    <lineage>
        <taxon>Bacteria</taxon>
        <taxon>Pseudomonadati</taxon>
        <taxon>Pseudomonadota</taxon>
        <taxon>Gammaproteobacteria</taxon>
        <taxon>Oceanospirillales</taxon>
        <taxon>Halomonadaceae</taxon>
        <taxon>Litchfieldella</taxon>
    </lineage>
</organism>
<dbReference type="Gene3D" id="1.10.287.70">
    <property type="match status" value="1"/>
</dbReference>
<name>A0ABQ2ZBD5_9GAMM</name>
<keyword evidence="5" id="KW-0631">Potassium channel</keyword>
<keyword evidence="15" id="KW-1185">Reference proteome</keyword>
<evidence type="ECO:0000256" key="3">
    <source>
        <dbReference type="ARBA" id="ARBA00022538"/>
    </source>
</evidence>
<dbReference type="InterPro" id="IPR005821">
    <property type="entry name" value="Ion_trans_dom"/>
</dbReference>